<protein>
    <submittedName>
        <fullName evidence="2">Uncharacterized protein</fullName>
    </submittedName>
</protein>
<dbReference type="InterPro" id="IPR007321">
    <property type="entry name" value="Transposase_28"/>
</dbReference>
<evidence type="ECO:0000313" key="2">
    <source>
        <dbReference type="EMBL" id="RZR71851.1"/>
    </source>
</evidence>
<dbReference type="EMBL" id="KV875596">
    <property type="protein sequence ID" value="RZR71851.1"/>
    <property type="molecule type" value="Genomic_DNA"/>
</dbReference>
<evidence type="ECO:0000256" key="1">
    <source>
        <dbReference type="SAM" id="MobiDB-lite"/>
    </source>
</evidence>
<feature type="region of interest" description="Disordered" evidence="1">
    <location>
        <begin position="1"/>
        <end position="30"/>
    </location>
</feature>
<dbReference type="AlphaFoldDB" id="A0A444ERN8"/>
<dbReference type="Proteomes" id="UP000290560">
    <property type="component" value="Unassembled WGS sequence"/>
</dbReference>
<accession>A0A444ERN8</accession>
<name>A0A444ERN8_ENSVE</name>
<proteinExistence type="predicted"/>
<dbReference type="Pfam" id="PF04195">
    <property type="entry name" value="Transposase_28"/>
    <property type="match status" value="1"/>
</dbReference>
<reference evidence="2" key="1">
    <citation type="journal article" date="2018" name="Data Brief">
        <title>Genome sequence data from 17 accessions of Ensete ventricosum, a staple food crop for millions in Ethiopia.</title>
        <authorList>
            <person name="Yemataw Z."/>
            <person name="Muzemil S."/>
            <person name="Ambachew D."/>
            <person name="Tripathi L."/>
            <person name="Tesfaye K."/>
            <person name="Chala A."/>
            <person name="Farbos A."/>
            <person name="O'Neill P."/>
            <person name="Moore K."/>
            <person name="Grant M."/>
            <person name="Studholme D.J."/>
        </authorList>
    </citation>
    <scope>NUCLEOTIDE SEQUENCE [LARGE SCALE GENOMIC DNA]</scope>
    <source>
        <tissue evidence="2">Leaf</tissue>
    </source>
</reference>
<feature type="compositionally biased region" description="Low complexity" evidence="1">
    <location>
        <begin position="13"/>
        <end position="23"/>
    </location>
</feature>
<organism evidence="2">
    <name type="scientific">Ensete ventricosum</name>
    <name type="common">Abyssinian banana</name>
    <name type="synonym">Musa ensete</name>
    <dbReference type="NCBI Taxonomy" id="4639"/>
    <lineage>
        <taxon>Eukaryota</taxon>
        <taxon>Viridiplantae</taxon>
        <taxon>Streptophyta</taxon>
        <taxon>Embryophyta</taxon>
        <taxon>Tracheophyta</taxon>
        <taxon>Spermatophyta</taxon>
        <taxon>Magnoliopsida</taxon>
        <taxon>Liliopsida</taxon>
        <taxon>Zingiberales</taxon>
        <taxon>Musaceae</taxon>
        <taxon>Ensete</taxon>
    </lineage>
</organism>
<gene>
    <name evidence="2" type="ORF">BHM03_00007935</name>
</gene>
<sequence length="119" mass="13031">MSPSSSNADRNMGGCSPSGSSSSMDEKASKVIESMLREHDENLVITELFLPHVRARFHISGEYKLCVSKAGQRSFDPFLNGFGLLVDALKAGLRFPLHSLVVSCLRHWRVSPSQIAPNS</sequence>